<protein>
    <submittedName>
        <fullName evidence="1">Uncharacterized protein</fullName>
    </submittedName>
</protein>
<evidence type="ECO:0000313" key="1">
    <source>
        <dbReference type="EMBL" id="MBB3126386.1"/>
    </source>
</evidence>
<gene>
    <name evidence="1" type="ORF">FHS19_001040</name>
</gene>
<sequence length="57" mass="6505">MQEAVQNVVRPAKVRRFSTFRRQLKKYKWLLLMTLPGAGKARGRGAGFEDLPCRPAC</sequence>
<proteinExistence type="predicted"/>
<name>A0A839THV9_9BACL</name>
<comment type="caution">
    <text evidence="1">The sequence shown here is derived from an EMBL/GenBank/DDBJ whole genome shotgun (WGS) entry which is preliminary data.</text>
</comment>
<dbReference type="Proteomes" id="UP000517523">
    <property type="component" value="Unassembled WGS sequence"/>
</dbReference>
<dbReference type="AlphaFoldDB" id="A0A839THV9"/>
<evidence type="ECO:0000313" key="2">
    <source>
        <dbReference type="Proteomes" id="UP000517523"/>
    </source>
</evidence>
<dbReference type="RefSeq" id="WP_183579468.1">
    <property type="nucleotide sequence ID" value="NZ_JACHXJ010000001.1"/>
</dbReference>
<reference evidence="1 2" key="1">
    <citation type="submission" date="2020-08" db="EMBL/GenBank/DDBJ databases">
        <title>Genomic Encyclopedia of Type Strains, Phase III (KMG-III): the genomes of soil and plant-associated and newly described type strains.</title>
        <authorList>
            <person name="Whitman W."/>
        </authorList>
    </citation>
    <scope>NUCLEOTIDE SEQUENCE [LARGE SCALE GENOMIC DNA]</scope>
    <source>
        <strain evidence="1 2">CECT 5831</strain>
    </source>
</reference>
<dbReference type="EMBL" id="JACHXJ010000001">
    <property type="protein sequence ID" value="MBB3126386.1"/>
    <property type="molecule type" value="Genomic_DNA"/>
</dbReference>
<accession>A0A839THV9</accession>
<organism evidence="1 2">
    <name type="scientific">Paenibacillus rhizosphaerae</name>
    <dbReference type="NCBI Taxonomy" id="297318"/>
    <lineage>
        <taxon>Bacteria</taxon>
        <taxon>Bacillati</taxon>
        <taxon>Bacillota</taxon>
        <taxon>Bacilli</taxon>
        <taxon>Bacillales</taxon>
        <taxon>Paenibacillaceae</taxon>
        <taxon>Paenibacillus</taxon>
    </lineage>
</organism>